<keyword evidence="2" id="KW-0159">Chromosome partition</keyword>
<evidence type="ECO:0000259" key="7">
    <source>
        <dbReference type="SMART" id="SM00470"/>
    </source>
</evidence>
<dbReference type="Pfam" id="PF02195">
    <property type="entry name" value="ParB_N"/>
    <property type="match status" value="1"/>
</dbReference>
<dbReference type="Gene3D" id="1.10.10.2830">
    <property type="match status" value="1"/>
</dbReference>
<protein>
    <recommendedName>
        <fullName evidence="5">Chromosome-partitioning protein ParB</fullName>
    </recommendedName>
</protein>
<dbReference type="InterPro" id="IPR004437">
    <property type="entry name" value="ParB/RepB/Spo0J"/>
</dbReference>
<keyword evidence="9" id="KW-1185">Reference proteome</keyword>
<dbReference type="FunFam" id="1.10.10.2830:FF:000001">
    <property type="entry name" value="Chromosome partitioning protein ParB"/>
    <property type="match status" value="1"/>
</dbReference>
<dbReference type="OrthoDB" id="9802051at2"/>
<dbReference type="RefSeq" id="WP_110451126.1">
    <property type="nucleotide sequence ID" value="NZ_CP029479.1"/>
</dbReference>
<evidence type="ECO:0000313" key="9">
    <source>
        <dbReference type="Proteomes" id="UP000247763"/>
    </source>
</evidence>
<dbReference type="Pfam" id="PF23552">
    <property type="entry name" value="ParB_C"/>
    <property type="match status" value="1"/>
</dbReference>
<feature type="domain" description="ParB-like N-terminal" evidence="7">
    <location>
        <begin position="30"/>
        <end position="122"/>
    </location>
</feature>
<feature type="region of interest" description="Disordered" evidence="6">
    <location>
        <begin position="1"/>
        <end position="29"/>
    </location>
</feature>
<dbReference type="SMART" id="SM00470">
    <property type="entry name" value="ParB"/>
    <property type="match status" value="1"/>
</dbReference>
<dbReference type="GO" id="GO:0045881">
    <property type="term" value="P:positive regulation of sporulation resulting in formation of a cellular spore"/>
    <property type="evidence" value="ECO:0007669"/>
    <property type="project" value="TreeGrafter"/>
</dbReference>
<evidence type="ECO:0000256" key="4">
    <source>
        <dbReference type="ARBA" id="ARBA00025472"/>
    </source>
</evidence>
<dbReference type="InterPro" id="IPR050336">
    <property type="entry name" value="Chromosome_partition/occlusion"/>
</dbReference>
<dbReference type="SUPFAM" id="SSF110849">
    <property type="entry name" value="ParB/Sulfiredoxin"/>
    <property type="match status" value="1"/>
</dbReference>
<dbReference type="FunFam" id="3.90.1530.30:FF:000001">
    <property type="entry name" value="Chromosome partitioning protein ParB"/>
    <property type="match status" value="1"/>
</dbReference>
<dbReference type="EMBL" id="CP029479">
    <property type="protein sequence ID" value="AWM78560.1"/>
    <property type="molecule type" value="Genomic_DNA"/>
</dbReference>
<evidence type="ECO:0000313" key="8">
    <source>
        <dbReference type="EMBL" id="AWM78560.1"/>
    </source>
</evidence>
<name>A0A2Z3HZR4_9CAUL</name>
<organism evidence="8 9">
    <name type="scientific">Phenylobacterium parvum</name>
    <dbReference type="NCBI Taxonomy" id="2201350"/>
    <lineage>
        <taxon>Bacteria</taxon>
        <taxon>Pseudomonadati</taxon>
        <taxon>Pseudomonadota</taxon>
        <taxon>Alphaproteobacteria</taxon>
        <taxon>Caulobacterales</taxon>
        <taxon>Caulobacteraceae</taxon>
        <taxon>Phenylobacterium</taxon>
    </lineage>
</organism>
<dbReference type="NCBIfam" id="TIGR00180">
    <property type="entry name" value="parB_part"/>
    <property type="match status" value="1"/>
</dbReference>
<evidence type="ECO:0000256" key="6">
    <source>
        <dbReference type="SAM" id="MobiDB-lite"/>
    </source>
</evidence>
<dbReference type="KEGG" id="phb:HYN04_12835"/>
<keyword evidence="3" id="KW-0238">DNA-binding</keyword>
<reference evidence="9" key="1">
    <citation type="submission" date="2018-05" db="EMBL/GenBank/DDBJ databases">
        <title>Genome sequencing of Phenylobacterium sp. HYN0004.</title>
        <authorList>
            <person name="Yi H."/>
            <person name="Baek C."/>
        </authorList>
    </citation>
    <scope>NUCLEOTIDE SEQUENCE [LARGE SCALE GENOMIC DNA]</scope>
    <source>
        <strain evidence="9">HYN0004</strain>
    </source>
</reference>
<dbReference type="InterPro" id="IPR057240">
    <property type="entry name" value="ParB_dimer_C"/>
</dbReference>
<sequence>MAEKRGLGRGLSALLGEAAPPPPPPPGSVTEIPLDRIWRFEAQPRARFAPEEMEALVESIRASGVLQPILVRPHPFNQGHYELIAGERRWQASQRAGLHVIPALIRQMSDVQQLEAAIAENVQRESLTPIEEAAGYQRLIELHHRTQAEVAETMGKSRSHVANAIRLLALPAEIQGMLAEAELTAGHARALLGAPDPLSAARHVIERGLSVRDTEALVKRLQAEGGVEATSPGARTASRKDPDTLALEADLSAALGLKVEISDKAGRGEVRIHYGALEQLDEICRRLSRR</sequence>
<dbReference type="GO" id="GO:0007059">
    <property type="term" value="P:chromosome segregation"/>
    <property type="evidence" value="ECO:0007669"/>
    <property type="project" value="UniProtKB-KW"/>
</dbReference>
<dbReference type="Proteomes" id="UP000247763">
    <property type="component" value="Chromosome"/>
</dbReference>
<dbReference type="Gene3D" id="3.90.1530.30">
    <property type="match status" value="1"/>
</dbReference>
<dbReference type="InterPro" id="IPR003115">
    <property type="entry name" value="ParB_N"/>
</dbReference>
<comment type="function">
    <text evidence="4">Involved in chromosome partition. Localize to both poles of the predivisional cell following completion of DNA replication. Binds to the DNA origin of replication.</text>
</comment>
<evidence type="ECO:0000256" key="1">
    <source>
        <dbReference type="ARBA" id="ARBA00006295"/>
    </source>
</evidence>
<dbReference type="PANTHER" id="PTHR33375:SF1">
    <property type="entry name" value="CHROMOSOME-PARTITIONING PROTEIN PARB-RELATED"/>
    <property type="match status" value="1"/>
</dbReference>
<dbReference type="AlphaFoldDB" id="A0A2Z3HZR4"/>
<evidence type="ECO:0000256" key="5">
    <source>
        <dbReference type="ARBA" id="ARBA00072078"/>
    </source>
</evidence>
<comment type="similarity">
    <text evidence="1">Belongs to the ParB family.</text>
</comment>
<dbReference type="GO" id="GO:0003677">
    <property type="term" value="F:DNA binding"/>
    <property type="evidence" value="ECO:0007669"/>
    <property type="project" value="UniProtKB-KW"/>
</dbReference>
<dbReference type="GO" id="GO:0005694">
    <property type="term" value="C:chromosome"/>
    <property type="evidence" value="ECO:0007669"/>
    <property type="project" value="TreeGrafter"/>
</dbReference>
<dbReference type="Pfam" id="PF17762">
    <property type="entry name" value="HTH_ParB"/>
    <property type="match status" value="1"/>
</dbReference>
<dbReference type="PANTHER" id="PTHR33375">
    <property type="entry name" value="CHROMOSOME-PARTITIONING PROTEIN PARB-RELATED"/>
    <property type="match status" value="1"/>
</dbReference>
<gene>
    <name evidence="8" type="ORF">HYN04_12835</name>
</gene>
<dbReference type="CDD" id="cd16393">
    <property type="entry name" value="SPO0J_N"/>
    <property type="match status" value="1"/>
</dbReference>
<dbReference type="InterPro" id="IPR036086">
    <property type="entry name" value="ParB/Sulfiredoxin_sf"/>
</dbReference>
<accession>A0A2Z3HZR4</accession>
<evidence type="ECO:0000256" key="3">
    <source>
        <dbReference type="ARBA" id="ARBA00023125"/>
    </source>
</evidence>
<dbReference type="InterPro" id="IPR041468">
    <property type="entry name" value="HTH_ParB/Spo0J"/>
</dbReference>
<dbReference type="SUPFAM" id="SSF109709">
    <property type="entry name" value="KorB DNA-binding domain-like"/>
    <property type="match status" value="1"/>
</dbReference>
<proteinExistence type="inferred from homology"/>
<evidence type="ECO:0000256" key="2">
    <source>
        <dbReference type="ARBA" id="ARBA00022829"/>
    </source>
</evidence>